<evidence type="ECO:0000313" key="7">
    <source>
        <dbReference type="Proteomes" id="UP000652681"/>
    </source>
</evidence>
<evidence type="ECO:0000259" key="5">
    <source>
        <dbReference type="PROSITE" id="PS50146"/>
    </source>
</evidence>
<gene>
    <name evidence="6" type="ORF">H9Y05_12685</name>
</gene>
<dbReference type="Pfam" id="PF00781">
    <property type="entry name" value="DAGK_cat"/>
    <property type="match status" value="1"/>
</dbReference>
<dbReference type="Gene3D" id="2.60.200.40">
    <property type="match status" value="1"/>
</dbReference>
<evidence type="ECO:0000256" key="1">
    <source>
        <dbReference type="ARBA" id="ARBA00022679"/>
    </source>
</evidence>
<dbReference type="PROSITE" id="PS50146">
    <property type="entry name" value="DAGK"/>
    <property type="match status" value="1"/>
</dbReference>
<evidence type="ECO:0000256" key="4">
    <source>
        <dbReference type="ARBA" id="ARBA00022840"/>
    </source>
</evidence>
<dbReference type="Pfam" id="PF19279">
    <property type="entry name" value="YegS_C"/>
    <property type="match status" value="1"/>
</dbReference>
<dbReference type="RefSeq" id="WP_163492664.1">
    <property type="nucleotide sequence ID" value="NZ_JACVEL010000009.1"/>
</dbReference>
<reference evidence="6" key="1">
    <citation type="submission" date="2020-09" db="EMBL/GenBank/DDBJ databases">
        <title>Taishania pollutisoli gen. nov., sp. nov., Isolated from Tetrabromobisphenol A-Contaminated Soil.</title>
        <authorList>
            <person name="Chen Q."/>
        </authorList>
    </citation>
    <scope>NUCLEOTIDE SEQUENCE</scope>
    <source>
        <strain evidence="6">CZZ-1</strain>
    </source>
</reference>
<dbReference type="AlphaFoldDB" id="A0A8J6TTM6"/>
<sequence length="292" mass="32765">MRTRIRFIINPISGVGKKGIIPGLIERYLDTERFDYDIVYTEYRKHAKELAYQSSVEKIDIVCAVGGDGSVHEVGTALIGTKTKLAIIPTGSGNGLARHLNIPLNIEKAIQNINAMHVMQMDTVLVNDKPFLNAGGYGFDALIAKKFDEGKKRGFFTYIKLVMREFFKYNPVNVSVDVNGQVKSMPVMLCTIANASEFGNGFCVSPKSDVTDGKIELFLLKPFRFWSLPLLAFQFFRRKTDQSKFAEIISFEKARISLSKSMAHYDGEPFDVRKELNVQVVPKSLHILAGKK</sequence>
<keyword evidence="2" id="KW-0547">Nucleotide-binding</keyword>
<dbReference type="Gene3D" id="3.40.50.10330">
    <property type="entry name" value="Probable inorganic polyphosphate/atp-NAD kinase, domain 1"/>
    <property type="match status" value="1"/>
</dbReference>
<dbReference type="SMART" id="SM00046">
    <property type="entry name" value="DAGKc"/>
    <property type="match status" value="1"/>
</dbReference>
<feature type="domain" description="DAGKc" evidence="5">
    <location>
        <begin position="1"/>
        <end position="130"/>
    </location>
</feature>
<dbReference type="InterPro" id="IPR016064">
    <property type="entry name" value="NAD/diacylglycerol_kinase_sf"/>
</dbReference>
<proteinExistence type="predicted"/>
<keyword evidence="3 6" id="KW-0418">Kinase</keyword>
<dbReference type="GO" id="GO:0016301">
    <property type="term" value="F:kinase activity"/>
    <property type="evidence" value="ECO:0007669"/>
    <property type="project" value="UniProtKB-KW"/>
</dbReference>
<evidence type="ECO:0000256" key="3">
    <source>
        <dbReference type="ARBA" id="ARBA00022777"/>
    </source>
</evidence>
<organism evidence="6 7">
    <name type="scientific">Taishania pollutisoli</name>
    <dbReference type="NCBI Taxonomy" id="2766479"/>
    <lineage>
        <taxon>Bacteria</taxon>
        <taxon>Pseudomonadati</taxon>
        <taxon>Bacteroidota</taxon>
        <taxon>Flavobacteriia</taxon>
        <taxon>Flavobacteriales</taxon>
        <taxon>Crocinitomicaceae</taxon>
        <taxon>Taishania</taxon>
    </lineage>
</organism>
<dbReference type="PANTHER" id="PTHR12358:SF106">
    <property type="entry name" value="LIPID KINASE YEGS"/>
    <property type="match status" value="1"/>
</dbReference>
<dbReference type="GO" id="GO:0005524">
    <property type="term" value="F:ATP binding"/>
    <property type="evidence" value="ECO:0007669"/>
    <property type="project" value="UniProtKB-KW"/>
</dbReference>
<dbReference type="SUPFAM" id="SSF111331">
    <property type="entry name" value="NAD kinase/diacylglycerol kinase-like"/>
    <property type="match status" value="1"/>
</dbReference>
<dbReference type="EMBL" id="JACVEL010000009">
    <property type="protein sequence ID" value="MBC9813327.1"/>
    <property type="molecule type" value="Genomic_DNA"/>
</dbReference>
<dbReference type="PANTHER" id="PTHR12358">
    <property type="entry name" value="SPHINGOSINE KINASE"/>
    <property type="match status" value="1"/>
</dbReference>
<keyword evidence="1" id="KW-0808">Transferase</keyword>
<accession>A0A8J6TTM6</accession>
<dbReference type="InterPro" id="IPR001206">
    <property type="entry name" value="Diacylglycerol_kinase_cat_dom"/>
</dbReference>
<protein>
    <submittedName>
        <fullName evidence="6">Diacylglycerol kinase family lipid kinase</fullName>
    </submittedName>
</protein>
<dbReference type="Proteomes" id="UP000652681">
    <property type="component" value="Unassembled WGS sequence"/>
</dbReference>
<name>A0A8J6TTM6_9FLAO</name>
<keyword evidence="4" id="KW-0067">ATP-binding</keyword>
<evidence type="ECO:0000256" key="2">
    <source>
        <dbReference type="ARBA" id="ARBA00022741"/>
    </source>
</evidence>
<dbReference type="InterPro" id="IPR050187">
    <property type="entry name" value="Lipid_Phosphate_FormReg"/>
</dbReference>
<dbReference type="InterPro" id="IPR017438">
    <property type="entry name" value="ATP-NAD_kinase_N"/>
</dbReference>
<keyword evidence="7" id="KW-1185">Reference proteome</keyword>
<comment type="caution">
    <text evidence="6">The sequence shown here is derived from an EMBL/GenBank/DDBJ whole genome shotgun (WGS) entry which is preliminary data.</text>
</comment>
<dbReference type="GO" id="GO:0005886">
    <property type="term" value="C:plasma membrane"/>
    <property type="evidence" value="ECO:0007669"/>
    <property type="project" value="TreeGrafter"/>
</dbReference>
<evidence type="ECO:0000313" key="6">
    <source>
        <dbReference type="EMBL" id="MBC9813327.1"/>
    </source>
</evidence>
<dbReference type="InterPro" id="IPR045540">
    <property type="entry name" value="YegS/DAGK_C"/>
</dbReference>